<keyword evidence="2" id="KW-1185">Reference proteome</keyword>
<proteinExistence type="predicted"/>
<evidence type="ECO:0000313" key="1">
    <source>
        <dbReference type="EMBL" id="SSA32873.1"/>
    </source>
</evidence>
<organism evidence="1 2">
    <name type="scientific">Branchiibius hedensis</name>
    <dbReference type="NCBI Taxonomy" id="672460"/>
    <lineage>
        <taxon>Bacteria</taxon>
        <taxon>Bacillati</taxon>
        <taxon>Actinomycetota</taxon>
        <taxon>Actinomycetes</taxon>
        <taxon>Micrococcales</taxon>
        <taxon>Dermacoccaceae</taxon>
        <taxon>Branchiibius</taxon>
    </lineage>
</organism>
<evidence type="ECO:0000313" key="2">
    <source>
        <dbReference type="Proteomes" id="UP000250028"/>
    </source>
</evidence>
<protein>
    <submittedName>
        <fullName evidence="1">Uncharacterized protein</fullName>
    </submittedName>
</protein>
<gene>
    <name evidence="1" type="ORF">SAMN04489750_0138</name>
</gene>
<dbReference type="EMBL" id="UESZ01000001">
    <property type="protein sequence ID" value="SSA32873.1"/>
    <property type="molecule type" value="Genomic_DNA"/>
</dbReference>
<reference evidence="2" key="1">
    <citation type="submission" date="2016-10" db="EMBL/GenBank/DDBJ databases">
        <authorList>
            <person name="Varghese N."/>
            <person name="Submissions S."/>
        </authorList>
    </citation>
    <scope>NUCLEOTIDE SEQUENCE [LARGE SCALE GENOMIC DNA]</scope>
    <source>
        <strain evidence="2">DSM 22951</strain>
    </source>
</reference>
<sequence>MSTYEPDDTKGNIGKIVGSIFGVPPILLDEAIPSTREYC</sequence>
<dbReference type="AlphaFoldDB" id="A0A2Y9C0M2"/>
<accession>A0A2Y9C0M2</accession>
<dbReference type="Proteomes" id="UP000250028">
    <property type="component" value="Unassembled WGS sequence"/>
</dbReference>
<name>A0A2Y9C0M2_9MICO</name>